<comment type="subcellular location">
    <subcellularLocation>
        <location evidence="3">Cell membrane</location>
        <topology evidence="3">Multi-pass membrane protein</topology>
    </subcellularLocation>
    <subcellularLocation>
        <location evidence="1">Cell projection</location>
        <location evidence="1">Stereocilium membrane</location>
    </subcellularLocation>
    <subcellularLocation>
        <location evidence="2">Photoreceptor inner segment</location>
    </subcellularLocation>
</comment>
<feature type="transmembrane region" description="Helical" evidence="22">
    <location>
        <begin position="5968"/>
        <end position="5992"/>
    </location>
</feature>
<feature type="domain" description="G-protein coupled receptors family 2 profile 2" evidence="25">
    <location>
        <begin position="5816"/>
        <end position="6068"/>
    </location>
</feature>
<dbReference type="SUPFAM" id="SSF49899">
    <property type="entry name" value="Concanavalin A-like lectins/glucanases"/>
    <property type="match status" value="1"/>
</dbReference>
<dbReference type="InParanoid" id="A0A6P8P422"/>
<dbReference type="SUPFAM" id="SSF141072">
    <property type="entry name" value="CalX-like"/>
    <property type="match status" value="39"/>
</dbReference>
<evidence type="ECO:0000256" key="17">
    <source>
        <dbReference type="ARBA" id="ARBA00023273"/>
    </source>
</evidence>
<feature type="signal peptide" evidence="23">
    <location>
        <begin position="1"/>
        <end position="21"/>
    </location>
</feature>
<dbReference type="InterPro" id="IPR057244">
    <property type="entry name" value="GAIN_B"/>
</dbReference>
<dbReference type="Pfam" id="PF00002">
    <property type="entry name" value="7tm_2"/>
    <property type="match status" value="1"/>
</dbReference>
<dbReference type="PANTHER" id="PTHR46682:SF1">
    <property type="entry name" value="ADHESION G-PROTEIN COUPLED RECEPTOR V1"/>
    <property type="match status" value="1"/>
</dbReference>
<dbReference type="FunFam" id="2.60.40.2030:FF:000020">
    <property type="entry name" value="Adhesion G protein-coupled receptor V1"/>
    <property type="match status" value="1"/>
</dbReference>
<dbReference type="InterPro" id="IPR046338">
    <property type="entry name" value="GAIN_dom_sf"/>
</dbReference>
<feature type="transmembrane region" description="Helical" evidence="22">
    <location>
        <begin position="5820"/>
        <end position="5840"/>
    </location>
</feature>
<dbReference type="Gene3D" id="1.20.1070.10">
    <property type="entry name" value="Rhodopsin 7-helix transmembrane proteins"/>
    <property type="match status" value="1"/>
</dbReference>
<evidence type="ECO:0000259" key="24">
    <source>
        <dbReference type="PROSITE" id="PS50221"/>
    </source>
</evidence>
<dbReference type="PROSITE" id="PS00251">
    <property type="entry name" value="THD_1"/>
    <property type="match status" value="1"/>
</dbReference>
<organism evidence="26 27">
    <name type="scientific">Geotrypetes seraphini</name>
    <name type="common">Gaboon caecilian</name>
    <name type="synonym">Caecilia seraphini</name>
    <dbReference type="NCBI Taxonomy" id="260995"/>
    <lineage>
        <taxon>Eukaryota</taxon>
        <taxon>Metazoa</taxon>
        <taxon>Chordata</taxon>
        <taxon>Craniata</taxon>
        <taxon>Vertebrata</taxon>
        <taxon>Euteleostomi</taxon>
        <taxon>Amphibia</taxon>
        <taxon>Gymnophiona</taxon>
        <taxon>Geotrypetes</taxon>
    </lineage>
</organism>
<keyword evidence="15 27" id="KW-0675">Receptor</keyword>
<dbReference type="Proteomes" id="UP000515159">
    <property type="component" value="Chromosome 1"/>
</dbReference>
<evidence type="ECO:0000313" key="27">
    <source>
        <dbReference type="RefSeq" id="XP_033775700.1"/>
    </source>
</evidence>
<evidence type="ECO:0000256" key="8">
    <source>
        <dbReference type="ARBA" id="ARBA00022737"/>
    </source>
</evidence>
<evidence type="ECO:0000256" key="12">
    <source>
        <dbReference type="ARBA" id="ARBA00023040"/>
    </source>
</evidence>
<dbReference type="Pfam" id="PF03160">
    <property type="entry name" value="Calx-beta"/>
    <property type="match status" value="34"/>
</dbReference>
<dbReference type="FunFam" id="2.60.40.2030:FF:000012">
    <property type="entry name" value="Adhesion G-protein coupled receptor V1"/>
    <property type="match status" value="1"/>
</dbReference>
<feature type="transmembrane region" description="Helical" evidence="22">
    <location>
        <begin position="5891"/>
        <end position="5911"/>
    </location>
</feature>
<dbReference type="Pfam" id="PF13385">
    <property type="entry name" value="Laminin_G_3"/>
    <property type="match status" value="1"/>
</dbReference>
<evidence type="ECO:0000256" key="14">
    <source>
        <dbReference type="ARBA" id="ARBA00023157"/>
    </source>
</evidence>
<dbReference type="FunFam" id="2.60.40.2030:FF:000013">
    <property type="entry name" value="Adhesion G-protein coupled receptor V1"/>
    <property type="match status" value="1"/>
</dbReference>
<evidence type="ECO:0000256" key="2">
    <source>
        <dbReference type="ARBA" id="ARBA00004437"/>
    </source>
</evidence>
<proteinExistence type="inferred from homology"/>
<dbReference type="GO" id="GO:0001965">
    <property type="term" value="F:G-protein alpha-subunit binding"/>
    <property type="evidence" value="ECO:0007669"/>
    <property type="project" value="TreeGrafter"/>
</dbReference>
<dbReference type="InterPro" id="IPR026919">
    <property type="entry name" value="ADGRV1"/>
</dbReference>
<evidence type="ECO:0000256" key="7">
    <source>
        <dbReference type="ARBA" id="ARBA00022729"/>
    </source>
</evidence>
<evidence type="ECO:0000256" key="18">
    <source>
        <dbReference type="ARBA" id="ARBA00070037"/>
    </source>
</evidence>
<feature type="transmembrane region" description="Helical" evidence="22">
    <location>
        <begin position="5852"/>
        <end position="5871"/>
    </location>
</feature>
<evidence type="ECO:0000256" key="3">
    <source>
        <dbReference type="ARBA" id="ARBA00004651"/>
    </source>
</evidence>
<sequence length="6218" mass="680434">MHAVSLLAKFCLALLISFTAAETEVRFAGQTEFVVNETGTTIIRLVIERTGVPANITAIVSLQGVDMGGDFVDSVAAAYIPDTETNRTIYISVCDDDLPEADEIFYFTLTLQAPPAEVKLGLPRSTKVTILSNDNAFGIISFNMASVITVNEPKGTNQTVPLMLIREKGTYGTVAVSFEIEGGPNPAEEDLSPVKANITFPPGTASLIYNLTVLDDQIPENDEIFTIQLSNVMGGAEINSSRNTIQINIKKNDSPVQFIQSSYLVPERDENVSIRVTRGKDESGAVIGSDDAEVSVHYAILTGNSTAHAQLNVDFVDLQPNMAIIFPPRTYESVIRFQIADDAIPEIAESFQVMLLENTLQGDAVLLSPFIVQVTIEPNDKPYGVLSISSALLAQSIIINEDQTSRFERISIVRNGGTHGNVSVSWVISRNSTDSSPVTTDILPASGVLNFFQGQMLALLPLQIIDDNYPEEAEAYLLQILGHTVKGGAEIGEPAELLFYIQDSDDVYGLIMFHPSKEQRIESNPGERFLSLTFLREGGKKGDVQLIYSAFYIPAGTIDPLRAKDGVLNASRKNSIVFQDGNTQVTVKLPIRTDAFLQNGAHFLIQLEAAELVSIIPLVPSISPRLADIQNISLNVTPEIANGEIGFTSNLSIIIHEPENSSANMISIELHRDGTDGVATVFWNLKPSGLNPNALTFEDLSPFNGSVTFLPGQSDTEINITIKADDIPEVNETAIVYLDRISVENQILKSGFMNREIIILENDDPGGVFEFSPATRGPYNIREGESVQLRIRRSKGTLVKQFLRYTVEPKNSDEFYGKLGILEFKPGENEIVITLLTRMDGIPELDETYSVVLSSHSESPSTLGAAIRVNITILKNDDPHGIIEFITDGLMVTINETKGEDVYAANYGVIRKMGLFGNVTVTWAVNPAITNDIYPTQGTILFGDKEFSKEITLYSLPDEISEDVEMFTIILLNTTGGARMGNHTSARLQITRNDVPVYFIEPLVVRIREGGIANFTVKRNGSNDFISTVMYATVDGGATAKEGDFLASSGGTTIVFDEGEEVQNISVLVNDDDLPETDELFYIILFNATGDTVVYIPKKVVVVIEANDDPNGIFFLEPIDKTVEEGKTNHFMVLRQRGHFGNISLTWKLFENDSTLKPGQEFYETSGILWFMDGEEFKPITLHAVPDKIPEFNELYSLNLINVSGGYPGPGGRLAETMLNVTVMIPFNDDPFGVFVISPENQDREVAEDVLSQDDLSHITSFSIWRQQGTFGEVRVGWEILSGAFKDGLPPMLDFLLLGSFPHSVQSKPSLRRHHSETDALYFSGAEDAFGVLGPEYHYSMNNSFNNFTFSAWVMPDANTDGFIIAKGTDNGTLYYGVKIQTNDSHVTVLLYYSTFASTKTHVAKTTALKYLGAKEWLHVIITLEDGIIEFYFNGSPVPDGLKSLKGEALADGPGTIRVGAGVNGGSRYTGVMQDVRLYKRKLNRAEISELHSTPAKADLHPVSGYLDYKQGESKKSFIISARDEEEEEGEEQFVLKLVSVHGGARLPQENITATLRIQKSDNANGLFGFTGPCIPEVSDEGSTISCVVERTRGALDSVSVFYILSQIDSISIYDSIADFTNTSGVMTFLPSSRSEVLNLHILDDDLPELAEHFSVILVSAVPGDGKTGSAPTSGASIDPEKKSTNITIRASDHPYGLLQFSVGPPPQPSDTKILPASSVPEITIKEEIGQVKLLVVRAQGILGRLMVDYRTVSVTAFSSEDYSDISGTLEFQPGERYKYITVNITDDSIPELEKYFKVELLNSGGGVAELFRSDGSGSGDGDTEFFLPAGHQQASLGIAAHIIVIIEASDDAHGVFEFSSESLNIIGTEPEGGYSTIILQVLRDYGSLSQVTLYWSIDSDLFGDLLSNHGNVTFGIGQRKANITVNVSPDEVPELDKKFSVKITNVSNGRLGIYTNSTLTILANDDPYGCFIFSERNRPLRVAEVLENVSLTIVRLNGLLGVVLVKYRTMNDSDKLIYLPSNVARAAEGRDYLPISGAVVFTSNMSEATIELPILDDDDPEKAESVFVELLSATLVKGVQNRSIVDSPRLGPKGDTIAQIIIDANDDAFGVLQLSARTVHVAENYVGPIINVTRTGGIFADVSVKFKAVPITAIAGEDYSVASTDVVLLEGEMSKAVPIYIINDINPEVDESFCVELLNQTTGGALLGDLTQAVIIIEASDDPYGSFVFQITALTVDEPEFNSVKVELSVIRNAGTLGNVIVYWIASINGQLATGDLKVVSGNLTFAPGETIRTLLLEILADDIPEIEEVVYVCLTEASNGGSIGIDGVANIIIPPNDNPYGTITFQRLIYRVQEPLEKNAFTNITVKRSAGRFGRLRILYRTSEVDVVALAKEQGHNILSYYEHPVEGILSQSSKTTMNVSAAGDHLDTCATLCLKEQACSAFSFLWTSGTYQCFWWAIWSSPKNSTGIWTFRKNSTSVSSLFSTQATAGSDYEPVTGQWATMLEGEEFANLTVTILTDSWPELDERFTVSLLSVELMDSSTSLRNQPTIGQPNISTVVIMMNGDAFGVFLMYILSPNATNNGLYIEIEEQPQTTLQLVIERKEGSLGQVAVEWNVVGGSATRNIDYVGDFESLIFTEGQMKKMVTLTILDDSEPEDNETIIISLTQTEGGSRILPSSATVTVVILANDNAAGVISFQTASRSVIGHEGDKLLFHVLRTAPGLGNVTVNWRIIGQYLEQNFANSTGILFFPEGSLNSSFSVHLLDDQIPEEREEYRLVLYNVQTQGIPLTGVAVLDSQGFEAVLTVEASDEPNGVLSFAPSSRIVFVQEGNKTIQLFINREFGSLGIINVTYATVPGLLQLENQTERHLAEPGIDFVPVSGSLLLQRDETSAAINITILEDDIPELQEFFLVNLTSVELIMKHQTSFPPRLDVEGLAAQIIIDANDGVRGVIEWKCTYFEINETQGILTLVIYRNRGTYGNVSMFFYAQNLDAHIGKDFNVTSTILFFADGEKYKYIDITILDDDIPEGDERFQLVLANPSLGLELGQNTTVTVTILANDDGHGILSFNNSEPILVREPTALYLSESVAQLLIIREPPQGIFGTVTVQFLVTGANSSDASGDLMPSQGYIVFEEGVRFKTLHITAILDEEPELDEHFVVALYNPTGGARLGNKVQTRITVLQNQAPQGLFSIFPAANRTSSLTVEEGNRTIYLKVSRSNGLNLSVSVEWETLSGTAFGIKGENTLLSTTQTFSGKSDSTWCFFEVGKTVYGALLWTTLNSPSSVSYVAIYQWQGIFMPVENLPIRNPQSCMAFGVNGSQYLVITHRGTQQTSSNSSIYLFTPGLRLQLVHMLSVPETSNIKHFTADNKEYLVITSQSKNSDNLQVFRWSNDSLTLCQKLLTYETAATVLFNRGGITYMAVSLLTTRQNAMLYQWSGNDFKNPQEIPINGTTMVEVSVSGAGIYLIFAKVLFFSFTESNNSNEVFLWEAGQSFFRHFQSLSFGAVTGIHSFIPSSGLVHILLGGKNASALYSWNSAMNQFSLLLEAPPANHLAASVVRSLNATKSLIVLSGEASAQIYELTAVSNHSDFIPSSGELKFEPGDREAVLAINILDDLIPEEEESFRVMLKNPKGGAEIGANGNVIIIIPSNDDPYGVIAFALGSLLKQVEEMDEDNLVTFSIERLKGTYGRIMVEWIANGSTSDVFPTSGLVTFSEGQALATITLTVLADSIAELTETVTLTLSSVSTDGVVDPRRGAIIDRKRAKALLTILPNDSPYGVVGWHPDYFFVKVTEPEGDSTVITLLITREQGFIGDIAVHVISKPNFSLPPINQATENQDYIAKDEIVIIAENKTGILFNVTILPDNVPELIEGFIINMTRAELINSSFLGRQPSMKRPGLETVEISIEENDEPRGVIEFNITKGVDGAVSAYELPPPQNILQLPIVRKAGRFGLITLYWKATPATASLEDFTPSFGNLTLAEGQATASIDLIIVDDHEVELLETFNVTLIRVIGGARLGDETVVIINIPSNDSPVGLFGFEEKLVKVREPQASDDPAGLVSLTIVRSFGGLGAAQIIWVLEEAAKYDLSPLNGTLLFNETESRKTINLQAIQDGVLEGEERYTIQLLSADNSEISLTDGGATIIVLGDEGASGVVGIASSSRDILIGEPLGKYNGTALVNLVRGPGIFGEITVLWNITPPHVKEFAEISGSLTMRDRQSAAVVLLQALDDITPEEKHHYQFQLTEISGGAVINDSISRANIIMAASDFPYGQFAFSNEILQTSEEEKWVILTVTRFGSSVGQVRVSYQTLNGSAVGGMDFIPLMGELAFLHNEISKTISVEVQDDDFPEGPEEFFVIITKVELQGSGYDFTVRENGLQVDQPPGIGNVSVVRVVIRKSDNAEGIIEFDSQFTAVEVEEDIGMIMIPVVRKHGAYGYVTADFVSHSISALPDGVDYNITNTTVTFHHSQNLSFIYVSITDDDEREFAEQFEIQLTGATGGAVLGLYLISRVTIAKSDSPNGLIRFLNQSQITLHNPNTSVTLTLILERIGGALGDTQVNWNILGPNSREVLLPLNSDIGDPVNGSFHFTDGEGGLRFITLKIYPHGEIEVQETFIVKLNIESGESEIDPKAGNITLIIQKFGHPNGILHFAAELWSKKNYSEPAEDPLNITLLVKRVQGTMGNVTVYWELKSDSDIAEDFLSVSGSVTVADLQNTAEINIQLLPDDVPELDETCTVELVSVEGGAEVDPERSSLSFTVLANDDPHGLFMLLPSRQSVLVMEDLSRYIQVNVTRLAGLFGNVSVEFQISLSIPEENNFTRKMIGSLLIRNGANSGVSTVPIDGQAFLLPGSSFIVELTSVRLMGGIPYGDPQILKETKTAVVSVPDVAANSEVGFESVVFWLTNITAGTSQAVITRKGLYGSLTVSWRSGYRPDIMPASVLSGNITPEFGMIAFSHGEESQIISVLLTANSRAPESFVLQLIGVITNVSGGAHLRPGFTVANIEPMGVFQFAQDSRYVIVEEDVQVITLHVQRLYGFYGNTTKLTYQTIAGSAKPGEDFEAIENGELLFMSLQTDAIINITVKDDTITELDEIFYLNLTSVEVLGSQKTNPRLNSDFSVATITVLANDVSNGFFSLGPTFIYAEEDANTSKANTVEVLVKRTQGYSGVIKVMVKTFGRTSAQYGIDGLPFENSHQTSNLTWATEGLDFEAQTVPVTLLDGEREHKVSFRILDDDEPEGQEIFYIFLADPEGGAQIVDGKDEHGFTSFATIVIIGNDHQNGILGFSMASQFGLTLDEDSENRTVQLTLIRQPDRVFEDVSISWCVTFNKTTIELQKDGINLVNELMAVSGTVTCAAGQTKCTFFVEIKPDQVPESETYFFVELCAVSAGAALDNSAKFAHIMILESDSPRGWIYFAVGSRMAVAHKKTTVINLQVSRDFNIGVPISVDYSTQELKTAEAVGRSLISPAIAGKDFVKSEGVLTFEAGQQISVLYVSLIPELRSINLFPKRFQIVLSNATGGAKVSEAYGTANVTIVSDPESQSVWGLVDQLCQPLDDSILDTVLQNLNNQAATETTEEQLSAVMNIMDLVTTESEKHVLSSKSRSFFYDILCSLCSPSRRDTRGYSQLAKIAEKFAFSLLTDTICGSPGERGKTILDSCPYLSISAYHWYPQQINGYKFDGKSGDSFRIPEHFLDVPLDLNMSRDKDCKFVSFVEYSSQQWFLTHNKETALNNKIFSVSLRDHVFHPLTNNNVVVYRIYAAGSRIVPHMSRCLFWNWAAESWVSDDHFCKVVDDTSDYVECACSHMSIYSVYAQINNFSSYNETFFSAGFICISGFVLAILSNLFCSSRCSMFAAKLLTHMMVASLGSQVSFLTSAYASRELSEESCSALGSVTHYLYLCQFSWMLIQAVNFWYVLVMNDEHMERHYLLFFTLSWGLPAFIVIVPLVILRGVYHWSMLEIYGLVHDDVCFIPNVYMALFTAALAPLICLVVVFVVFIHAYQVTAQWKAYDDVFRGRTNAAEIPLVLYLFALISLTWLWGGLHLAYQHPWMLILFVIFNSLQGLYVFVVYFILHNQLCCPVKASYSIETNGHAHTGSSFFTPGNGMSPAGGEMSKSTQNLITAMEEVPTDWERTSLQMNSQVGFAFKHSPQTGNAFRTSGGFSNGSLVAEDESQEFDDLIFALKAGSGLNVSDSESCHGSQDGGSTPTSQIVELRRIPIADTHL</sequence>
<evidence type="ECO:0000256" key="23">
    <source>
        <dbReference type="SAM" id="SignalP"/>
    </source>
</evidence>
<feature type="region of interest" description="Disordered" evidence="21">
    <location>
        <begin position="6185"/>
        <end position="6204"/>
    </location>
</feature>
<dbReference type="FunCoup" id="A0A6P8P422">
    <property type="interactions" value="464"/>
</dbReference>
<feature type="transmembrane region" description="Helical" evidence="22">
    <location>
        <begin position="5923"/>
        <end position="5948"/>
    </location>
</feature>
<dbReference type="GO" id="GO:0071277">
    <property type="term" value="P:cellular response to calcium ion"/>
    <property type="evidence" value="ECO:0007669"/>
    <property type="project" value="TreeGrafter"/>
</dbReference>
<dbReference type="GO" id="GO:0001917">
    <property type="term" value="C:photoreceptor inner segment"/>
    <property type="evidence" value="ECO:0007669"/>
    <property type="project" value="UniProtKB-SubCell"/>
</dbReference>
<evidence type="ECO:0000256" key="13">
    <source>
        <dbReference type="ARBA" id="ARBA00023136"/>
    </source>
</evidence>
<evidence type="ECO:0000259" key="25">
    <source>
        <dbReference type="PROSITE" id="PS50261"/>
    </source>
</evidence>
<dbReference type="GO" id="GO:0007601">
    <property type="term" value="P:visual perception"/>
    <property type="evidence" value="ECO:0007669"/>
    <property type="project" value="TreeGrafter"/>
</dbReference>
<dbReference type="SMART" id="SM00237">
    <property type="entry name" value="Calx_beta"/>
    <property type="match status" value="16"/>
</dbReference>
<evidence type="ECO:0000256" key="15">
    <source>
        <dbReference type="ARBA" id="ARBA00023170"/>
    </source>
</evidence>
<evidence type="ECO:0000256" key="4">
    <source>
        <dbReference type="ARBA" id="ARBA00007343"/>
    </source>
</evidence>
<keyword evidence="8" id="KW-0677">Repeat</keyword>
<comment type="similarity">
    <text evidence="4">Belongs to the G-protein coupled receptor 2 family. Adhesion G-protein coupled receptor (ADGR) subfamily.</text>
</comment>
<dbReference type="GO" id="GO:0007166">
    <property type="term" value="P:cell surface receptor signaling pathway"/>
    <property type="evidence" value="ECO:0007669"/>
    <property type="project" value="InterPro"/>
</dbReference>
<dbReference type="InterPro" id="IPR017981">
    <property type="entry name" value="GPCR_2-like_7TM"/>
</dbReference>
<dbReference type="SMART" id="SM00560">
    <property type="entry name" value="LamGL"/>
    <property type="match status" value="1"/>
</dbReference>
<evidence type="ECO:0000256" key="21">
    <source>
        <dbReference type="SAM" id="MobiDB-lite"/>
    </source>
</evidence>
<keyword evidence="7 23" id="KW-0732">Signal</keyword>
<evidence type="ECO:0000256" key="1">
    <source>
        <dbReference type="ARBA" id="ARBA00004289"/>
    </source>
</evidence>
<dbReference type="GO" id="GO:0016787">
    <property type="term" value="F:hydrolase activity"/>
    <property type="evidence" value="ECO:0007669"/>
    <property type="project" value="UniProtKB-KW"/>
</dbReference>
<dbReference type="InterPro" id="IPR003644">
    <property type="entry name" value="Calx_beta"/>
</dbReference>
<evidence type="ECO:0000256" key="10">
    <source>
        <dbReference type="ARBA" id="ARBA00022837"/>
    </source>
</evidence>
<evidence type="ECO:0000256" key="6">
    <source>
        <dbReference type="ARBA" id="ARBA00022692"/>
    </source>
</evidence>
<evidence type="ECO:0000256" key="9">
    <source>
        <dbReference type="ARBA" id="ARBA00022801"/>
    </source>
</evidence>
<dbReference type="PROSITE" id="PS50912">
    <property type="entry name" value="EAR"/>
    <property type="match status" value="2"/>
</dbReference>
<keyword evidence="12" id="KW-0297">G-protein coupled receptor</keyword>
<evidence type="ECO:0000256" key="16">
    <source>
        <dbReference type="ARBA" id="ARBA00023224"/>
    </source>
</evidence>
<dbReference type="InterPro" id="IPR000832">
    <property type="entry name" value="GPCR_2_secretin-like"/>
</dbReference>
<feature type="transmembrane region" description="Helical" evidence="22">
    <location>
        <begin position="6046"/>
        <end position="6067"/>
    </location>
</feature>
<dbReference type="Gene3D" id="2.60.40.2030">
    <property type="match status" value="34"/>
</dbReference>
<dbReference type="GO" id="GO:0060171">
    <property type="term" value="C:stereocilium membrane"/>
    <property type="evidence" value="ECO:0007669"/>
    <property type="project" value="UniProtKB-SubCell"/>
</dbReference>
<keyword evidence="11 22" id="KW-1133">Transmembrane helix</keyword>
<dbReference type="InterPro" id="IPR013320">
    <property type="entry name" value="ConA-like_dom_sf"/>
</dbReference>
<dbReference type="Gene3D" id="2.60.120.200">
    <property type="match status" value="1"/>
</dbReference>
<dbReference type="FunFam" id="2.60.40.2030:FF:000031">
    <property type="entry name" value="Adhesion G protein-coupled receptor V1"/>
    <property type="match status" value="1"/>
</dbReference>
<name>A0A6P8P422_GEOSA</name>
<dbReference type="GO" id="GO:0005737">
    <property type="term" value="C:cytoplasm"/>
    <property type="evidence" value="ECO:0007669"/>
    <property type="project" value="TreeGrafter"/>
</dbReference>
<keyword evidence="26" id="KW-1185">Reference proteome</keyword>
<dbReference type="OrthoDB" id="2324346at2759"/>
<reference evidence="27" key="1">
    <citation type="submission" date="2025-08" db="UniProtKB">
        <authorList>
            <consortium name="RefSeq"/>
        </authorList>
    </citation>
    <scope>IDENTIFICATION</scope>
</reference>
<dbReference type="FunFam" id="2.60.40.2030:FF:000023">
    <property type="entry name" value="Adhesion G protein-coupled receptor V1"/>
    <property type="match status" value="1"/>
</dbReference>
<dbReference type="FunFam" id="2.60.40.2030:FF:000017">
    <property type="entry name" value="Adhesion G protein-coupled receptor V1"/>
    <property type="match status" value="4"/>
</dbReference>
<dbReference type="GO" id="GO:0004930">
    <property type="term" value="F:G protein-coupled receptor activity"/>
    <property type="evidence" value="ECO:0007669"/>
    <property type="project" value="UniProtKB-KW"/>
</dbReference>
<dbReference type="GeneID" id="117348087"/>
<feature type="transmembrane region" description="Helical" evidence="22">
    <location>
        <begin position="6019"/>
        <end position="6040"/>
    </location>
</feature>
<dbReference type="GO" id="GO:0010855">
    <property type="term" value="F:adenylate cyclase inhibitor activity"/>
    <property type="evidence" value="ECO:0007669"/>
    <property type="project" value="TreeGrafter"/>
</dbReference>
<dbReference type="InterPro" id="IPR009039">
    <property type="entry name" value="EAR"/>
</dbReference>
<dbReference type="FunFam" id="2.60.40.2030:FF:000007">
    <property type="entry name" value="Adhesion G-protein coupled receptor V1"/>
    <property type="match status" value="5"/>
</dbReference>
<keyword evidence="17" id="KW-0966">Cell projection</keyword>
<dbReference type="Gene3D" id="2.60.220.50">
    <property type="match status" value="1"/>
</dbReference>
<keyword evidence="16" id="KW-0807">Transducer</keyword>
<feature type="chain" id="PRO_5028021678" description="Adhesion G-protein coupled receptor V1" evidence="23">
    <location>
        <begin position="22"/>
        <end position="6218"/>
    </location>
</feature>
<keyword evidence="14" id="KW-1015">Disulfide bond</keyword>
<evidence type="ECO:0000256" key="11">
    <source>
        <dbReference type="ARBA" id="ARBA00022989"/>
    </source>
</evidence>
<evidence type="ECO:0000256" key="22">
    <source>
        <dbReference type="SAM" id="Phobius"/>
    </source>
</evidence>
<evidence type="ECO:0000256" key="20">
    <source>
        <dbReference type="ARBA" id="ARBA00083929"/>
    </source>
</evidence>
<dbReference type="InterPro" id="IPR006558">
    <property type="entry name" value="LamG-like"/>
</dbReference>
<dbReference type="CTD" id="84059"/>
<keyword evidence="5" id="KW-1003">Cell membrane</keyword>
<dbReference type="InterPro" id="IPR038081">
    <property type="entry name" value="CalX-like_sf"/>
</dbReference>
<protein>
    <recommendedName>
        <fullName evidence="18">Adhesion G-protein coupled receptor V1</fullName>
    </recommendedName>
    <alternativeName>
        <fullName evidence="20">G-protein coupled receptor 98</fullName>
    </alternativeName>
    <alternativeName>
        <fullName evidence="19">Very large G-protein coupled receptor 1</fullName>
    </alternativeName>
</protein>
<dbReference type="KEGG" id="gsh:117348087"/>
<keyword evidence="6 22" id="KW-0812">Transmembrane</keyword>
<dbReference type="GO" id="GO:0007605">
    <property type="term" value="P:sensory perception of sound"/>
    <property type="evidence" value="ECO:0007669"/>
    <property type="project" value="TreeGrafter"/>
</dbReference>
<accession>A0A6P8P422</accession>
<dbReference type="PROSITE" id="PS50261">
    <property type="entry name" value="G_PROTEIN_RECEP_F2_4"/>
    <property type="match status" value="1"/>
</dbReference>
<dbReference type="FunFam" id="2.60.40.2030:FF:000009">
    <property type="entry name" value="adhesion G-protein coupled receptor V1"/>
    <property type="match status" value="1"/>
</dbReference>
<dbReference type="PANTHER" id="PTHR46682">
    <property type="entry name" value="ADHESION G-PROTEIN COUPLED RECEPTOR V1"/>
    <property type="match status" value="1"/>
</dbReference>
<evidence type="ECO:0000313" key="26">
    <source>
        <dbReference type="Proteomes" id="UP000515159"/>
    </source>
</evidence>
<keyword evidence="13 22" id="KW-0472">Membrane</keyword>
<dbReference type="InterPro" id="IPR021184">
    <property type="entry name" value="TNF_CS"/>
</dbReference>
<dbReference type="FunFam" id="2.60.40.2030:FF:000048">
    <property type="entry name" value="Adhesion G-protein coupled receptor V1"/>
    <property type="match status" value="1"/>
</dbReference>
<keyword evidence="9" id="KW-0378">Hydrolase</keyword>
<evidence type="ECO:0000256" key="5">
    <source>
        <dbReference type="ARBA" id="ARBA00022475"/>
    </source>
</evidence>
<dbReference type="FunFam" id="2.60.40.2030:FF:000028">
    <property type="entry name" value="Adhesion G-protein coupled receptor V1"/>
    <property type="match status" value="1"/>
</dbReference>
<evidence type="ECO:0000256" key="19">
    <source>
        <dbReference type="ARBA" id="ARBA00078072"/>
    </source>
</evidence>
<dbReference type="PROSITE" id="PS50221">
    <property type="entry name" value="GAIN_B"/>
    <property type="match status" value="1"/>
</dbReference>
<dbReference type="RefSeq" id="XP_033775700.1">
    <property type="nucleotide sequence ID" value="XM_033919809.1"/>
</dbReference>
<feature type="domain" description="GAIN-B" evidence="24">
    <location>
        <begin position="5655"/>
        <end position="5814"/>
    </location>
</feature>
<dbReference type="GO" id="GO:0048513">
    <property type="term" value="P:animal organ development"/>
    <property type="evidence" value="ECO:0007669"/>
    <property type="project" value="UniProtKB-ARBA"/>
</dbReference>
<keyword evidence="10" id="KW-0106">Calcium</keyword>
<gene>
    <name evidence="27" type="primary">ADGRV1</name>
</gene>
<dbReference type="FunFam" id="2.60.40.2030:FF:000021">
    <property type="entry name" value="Adhesion G protein-coupled receptor V1"/>
    <property type="match status" value="1"/>
</dbReference>